<accession>A0A7J8RWW5</accession>
<evidence type="ECO:0000313" key="3">
    <source>
        <dbReference type="Proteomes" id="UP000593561"/>
    </source>
</evidence>
<feature type="compositionally biased region" description="Basic and acidic residues" evidence="1">
    <location>
        <begin position="16"/>
        <end position="27"/>
    </location>
</feature>
<organism evidence="2 3">
    <name type="scientific">Gossypium davidsonii</name>
    <name type="common">Davidson's cotton</name>
    <name type="synonym">Gossypium klotzschianum subsp. davidsonii</name>
    <dbReference type="NCBI Taxonomy" id="34287"/>
    <lineage>
        <taxon>Eukaryota</taxon>
        <taxon>Viridiplantae</taxon>
        <taxon>Streptophyta</taxon>
        <taxon>Embryophyta</taxon>
        <taxon>Tracheophyta</taxon>
        <taxon>Spermatophyta</taxon>
        <taxon>Magnoliopsida</taxon>
        <taxon>eudicotyledons</taxon>
        <taxon>Gunneridae</taxon>
        <taxon>Pentapetalae</taxon>
        <taxon>rosids</taxon>
        <taxon>malvids</taxon>
        <taxon>Malvales</taxon>
        <taxon>Malvaceae</taxon>
        <taxon>Malvoideae</taxon>
        <taxon>Gossypium</taxon>
    </lineage>
</organism>
<feature type="compositionally biased region" description="Low complexity" evidence="1">
    <location>
        <begin position="1"/>
        <end position="15"/>
    </location>
</feature>
<evidence type="ECO:0000313" key="2">
    <source>
        <dbReference type="EMBL" id="MBA0618135.1"/>
    </source>
</evidence>
<reference evidence="2 3" key="1">
    <citation type="journal article" date="2019" name="Genome Biol. Evol.">
        <title>Insights into the evolution of the New World diploid cottons (Gossypium, subgenus Houzingenia) based on genome sequencing.</title>
        <authorList>
            <person name="Grover C.E."/>
            <person name="Arick M.A. 2nd"/>
            <person name="Thrash A."/>
            <person name="Conover J.L."/>
            <person name="Sanders W.S."/>
            <person name="Peterson D.G."/>
            <person name="Frelichowski J.E."/>
            <person name="Scheffler J.A."/>
            <person name="Scheffler B.E."/>
            <person name="Wendel J.F."/>
        </authorList>
    </citation>
    <scope>NUCLEOTIDE SEQUENCE [LARGE SCALE GENOMIC DNA]</scope>
    <source>
        <strain evidence="2">27</strain>
        <tissue evidence="2">Leaf</tissue>
    </source>
</reference>
<dbReference type="EMBL" id="JABFAC010000007">
    <property type="protein sequence ID" value="MBA0618135.1"/>
    <property type="molecule type" value="Genomic_DNA"/>
</dbReference>
<feature type="region of interest" description="Disordered" evidence="1">
    <location>
        <begin position="1"/>
        <end position="28"/>
    </location>
</feature>
<proteinExistence type="predicted"/>
<name>A0A7J8RWW5_GOSDV</name>
<evidence type="ECO:0000256" key="1">
    <source>
        <dbReference type="SAM" id="MobiDB-lite"/>
    </source>
</evidence>
<protein>
    <submittedName>
        <fullName evidence="2">Uncharacterized protein</fullName>
    </submittedName>
</protein>
<sequence>MNSPSSSVSNSSASVVDEKPELQKRVDDEDFGPWMLKNLVIDDESLNIVDKPTEELNGHESGNLVDSIKRIAGPRKNKPNAKEVIGPVNPKSTGGDQIVGFHPVSLIAKLDKSRYQTFRAVRSEKENRGLCKESLGMDSGIENRVFRFGVASNDEFQGLSVLLPAKGDSQRRKPPNELVNRQ</sequence>
<gene>
    <name evidence="2" type="ORF">Godav_027523</name>
</gene>
<keyword evidence="3" id="KW-1185">Reference proteome</keyword>
<feature type="region of interest" description="Disordered" evidence="1">
    <location>
        <begin position="72"/>
        <end position="96"/>
    </location>
</feature>
<dbReference type="AlphaFoldDB" id="A0A7J8RWW5"/>
<comment type="caution">
    <text evidence="2">The sequence shown here is derived from an EMBL/GenBank/DDBJ whole genome shotgun (WGS) entry which is preliminary data.</text>
</comment>
<dbReference type="Proteomes" id="UP000593561">
    <property type="component" value="Unassembled WGS sequence"/>
</dbReference>